<comment type="caution">
    <text evidence="9">The sequence shown here is derived from an EMBL/GenBank/DDBJ whole genome shotgun (WGS) entry which is preliminary data.</text>
</comment>
<dbReference type="InterPro" id="IPR029061">
    <property type="entry name" value="THDP-binding"/>
</dbReference>
<feature type="domain" description="Thiamine pyrophosphate enzyme central" evidence="6">
    <location>
        <begin position="123"/>
        <end position="229"/>
    </location>
</feature>
<dbReference type="Pfam" id="PF00205">
    <property type="entry name" value="TPP_enzyme_M"/>
    <property type="match status" value="1"/>
</dbReference>
<dbReference type="InterPro" id="IPR012001">
    <property type="entry name" value="Thiamin_PyroP_enz_TPP-bd_dom"/>
</dbReference>
<evidence type="ECO:0000256" key="1">
    <source>
        <dbReference type="ARBA" id="ARBA00001964"/>
    </source>
</evidence>
<dbReference type="InterPro" id="IPR029035">
    <property type="entry name" value="DHS-like_NAD/FAD-binding_dom"/>
</dbReference>
<comment type="similarity">
    <text evidence="2 4">Belongs to the TPP enzyme family.</text>
</comment>
<evidence type="ECO:0000256" key="4">
    <source>
        <dbReference type="RuleBase" id="RU362132"/>
    </source>
</evidence>
<evidence type="ECO:0000256" key="3">
    <source>
        <dbReference type="ARBA" id="ARBA00023052"/>
    </source>
</evidence>
<feature type="region of interest" description="Disordered" evidence="5">
    <location>
        <begin position="475"/>
        <end position="500"/>
    </location>
</feature>
<evidence type="ECO:0000256" key="2">
    <source>
        <dbReference type="ARBA" id="ARBA00007812"/>
    </source>
</evidence>
<dbReference type="SUPFAM" id="SSF52467">
    <property type="entry name" value="DHS-like NAD/FAD-binding domain"/>
    <property type="match status" value="1"/>
</dbReference>
<dbReference type="Pfam" id="PF02776">
    <property type="entry name" value="TPP_enzyme_N"/>
    <property type="match status" value="1"/>
</dbReference>
<proteinExistence type="inferred from homology"/>
<evidence type="ECO:0000259" key="8">
    <source>
        <dbReference type="Pfam" id="PF02776"/>
    </source>
</evidence>
<evidence type="ECO:0000313" key="10">
    <source>
        <dbReference type="Proteomes" id="UP000642284"/>
    </source>
</evidence>
<evidence type="ECO:0000256" key="5">
    <source>
        <dbReference type="SAM" id="MobiDB-lite"/>
    </source>
</evidence>
<dbReference type="Pfam" id="PF02775">
    <property type="entry name" value="TPP_enzyme_C"/>
    <property type="match status" value="1"/>
</dbReference>
<evidence type="ECO:0000259" key="6">
    <source>
        <dbReference type="Pfam" id="PF00205"/>
    </source>
</evidence>
<accession>A0ABR7SET2</accession>
<feature type="compositionally biased region" description="Polar residues" evidence="5">
    <location>
        <begin position="477"/>
        <end position="491"/>
    </location>
</feature>
<keyword evidence="3 4" id="KW-0786">Thiamine pyrophosphate</keyword>
<keyword evidence="10" id="KW-1185">Reference proteome</keyword>
<dbReference type="EMBL" id="JACTVJ010000006">
    <property type="protein sequence ID" value="MBC9713492.1"/>
    <property type="molecule type" value="Genomic_DNA"/>
</dbReference>
<dbReference type="RefSeq" id="WP_187813974.1">
    <property type="nucleotide sequence ID" value="NZ_JACTVJ010000006.1"/>
</dbReference>
<dbReference type="SUPFAM" id="SSF52518">
    <property type="entry name" value="Thiamin diphosphate-binding fold (THDP-binding)"/>
    <property type="match status" value="2"/>
</dbReference>
<reference evidence="9 10" key="1">
    <citation type="submission" date="2020-08" db="EMBL/GenBank/DDBJ databases">
        <title>Genemic of Streptomyces polyaspartic.</title>
        <authorList>
            <person name="Liu W."/>
        </authorList>
    </citation>
    <scope>NUCLEOTIDE SEQUENCE [LARGE SCALE GENOMIC DNA]</scope>
    <source>
        <strain evidence="9 10">TRM66268-LWL</strain>
    </source>
</reference>
<protein>
    <submittedName>
        <fullName evidence="9">Uncharacterized protein</fullName>
    </submittedName>
</protein>
<feature type="domain" description="Thiamine pyrophosphate enzyme N-terminal TPP-binding" evidence="8">
    <location>
        <begin position="14"/>
        <end position="100"/>
    </location>
</feature>
<dbReference type="Proteomes" id="UP000642284">
    <property type="component" value="Unassembled WGS sequence"/>
</dbReference>
<sequence length="500" mass="52288">MPYGSIATRTADGRRIARELKAQGVLVAFAAAGAPDTDGCAAAGIEVVPVPGEHTAVHAADGYARMTGRPGCALLPGNACADKALATAVRAQSPLLLVTPSGTTRTPAYASVRSTAVDLTAVESLAHVLAHAEQPVVVLGSRVQDARTGEAAVELIRTLGLPTYADGAGRGTLAPGDPHLFQHSRAYALAGADVILVVGAPYGIRDFRAAYGRRLSPHATVVRIDPGRAGAVVRSVARAAAGHADAARTAGGHGVSARTSGGEAVEARAVRAAGRRREWLDELRCAERTAESLWLRQLTSDASPVHPFRLLAETGRFLTEDSVFIADDPRSAELAGRLVQPKSPGHWMDPGPLGTAGVGIPFALAVHRACANKETVVLFGDDPSSTATRDLDVLDDLDDLDDVDNLEVLVRHHLPFIGVVAHTGDSPFIDRARAHGCYGEDVQDPAAIRPALERARATGGPSLIGVRIDPDAYLPGSVNSPHIPSEQSDQPHPTDELRNK</sequence>
<evidence type="ECO:0000313" key="9">
    <source>
        <dbReference type="EMBL" id="MBC9713492.1"/>
    </source>
</evidence>
<feature type="domain" description="Thiamine pyrophosphate enzyme TPP-binding" evidence="7">
    <location>
        <begin position="335"/>
        <end position="381"/>
    </location>
</feature>
<evidence type="ECO:0000259" key="7">
    <source>
        <dbReference type="Pfam" id="PF02775"/>
    </source>
</evidence>
<dbReference type="Gene3D" id="3.40.50.970">
    <property type="match status" value="2"/>
</dbReference>
<dbReference type="Gene3D" id="3.40.50.1220">
    <property type="entry name" value="TPP-binding domain"/>
    <property type="match status" value="1"/>
</dbReference>
<organism evidence="9 10">
    <name type="scientific">Streptomyces polyasparticus</name>
    <dbReference type="NCBI Taxonomy" id="2767826"/>
    <lineage>
        <taxon>Bacteria</taxon>
        <taxon>Bacillati</taxon>
        <taxon>Actinomycetota</taxon>
        <taxon>Actinomycetes</taxon>
        <taxon>Kitasatosporales</taxon>
        <taxon>Streptomycetaceae</taxon>
        <taxon>Streptomyces</taxon>
    </lineage>
</organism>
<gene>
    <name evidence="9" type="ORF">H9Y04_13015</name>
</gene>
<name>A0ABR7SET2_9ACTN</name>
<dbReference type="InterPro" id="IPR012000">
    <property type="entry name" value="Thiamin_PyroP_enz_cen_dom"/>
</dbReference>
<dbReference type="InterPro" id="IPR045229">
    <property type="entry name" value="TPP_enz"/>
</dbReference>
<dbReference type="CDD" id="cd07035">
    <property type="entry name" value="TPP_PYR_POX_like"/>
    <property type="match status" value="1"/>
</dbReference>
<dbReference type="InterPro" id="IPR011766">
    <property type="entry name" value="TPP_enzyme_TPP-bd"/>
</dbReference>
<dbReference type="PANTHER" id="PTHR18968:SF166">
    <property type="entry name" value="2-HYDROXYACYL-COA LYASE 2"/>
    <property type="match status" value="1"/>
</dbReference>
<dbReference type="PANTHER" id="PTHR18968">
    <property type="entry name" value="THIAMINE PYROPHOSPHATE ENZYMES"/>
    <property type="match status" value="1"/>
</dbReference>
<comment type="cofactor">
    <cofactor evidence="1">
        <name>thiamine diphosphate</name>
        <dbReference type="ChEBI" id="CHEBI:58937"/>
    </cofactor>
</comment>